<gene>
    <name evidence="6" type="ORF">L9F63_002917</name>
</gene>
<keyword evidence="7" id="KW-1185">Reference proteome</keyword>
<dbReference type="PANTHER" id="PTHR32073:SF7">
    <property type="entry name" value="GH11358P"/>
    <property type="match status" value="1"/>
</dbReference>
<reference evidence="6" key="2">
    <citation type="submission" date="2023-05" db="EMBL/GenBank/DDBJ databases">
        <authorList>
            <person name="Fouks B."/>
        </authorList>
    </citation>
    <scope>NUCLEOTIDE SEQUENCE</scope>
    <source>
        <strain evidence="6">Stay&amp;Tobe</strain>
        <tissue evidence="6">Testes</tissue>
    </source>
</reference>
<dbReference type="PANTHER" id="PTHR32073">
    <property type="entry name" value="GH11358P"/>
    <property type="match status" value="1"/>
</dbReference>
<evidence type="ECO:0000313" key="6">
    <source>
        <dbReference type="EMBL" id="KAJ9585287.1"/>
    </source>
</evidence>
<accession>A0AAD7ZSE6</accession>
<keyword evidence="3" id="KW-0964">Secreted</keyword>
<dbReference type="InterPro" id="IPR022049">
    <property type="entry name" value="FAM69_kinase_dom"/>
</dbReference>
<protein>
    <recommendedName>
        <fullName evidence="5">FAM69 protein-kinase domain-containing protein</fullName>
    </recommendedName>
</protein>
<organism evidence="6 7">
    <name type="scientific">Diploptera punctata</name>
    <name type="common">Pacific beetle cockroach</name>
    <dbReference type="NCBI Taxonomy" id="6984"/>
    <lineage>
        <taxon>Eukaryota</taxon>
        <taxon>Metazoa</taxon>
        <taxon>Ecdysozoa</taxon>
        <taxon>Arthropoda</taxon>
        <taxon>Hexapoda</taxon>
        <taxon>Insecta</taxon>
        <taxon>Pterygota</taxon>
        <taxon>Neoptera</taxon>
        <taxon>Polyneoptera</taxon>
        <taxon>Dictyoptera</taxon>
        <taxon>Blattodea</taxon>
        <taxon>Blaberoidea</taxon>
        <taxon>Blaberidae</taxon>
        <taxon>Diplopterinae</taxon>
        <taxon>Diploptera</taxon>
    </lineage>
</organism>
<sequence length="388" mass="43603">MRASIILVSLAIVISIKILILPPITDLLELEKCPACYGTSMCPAFATEHIIRDTSSIDAIIFNMLGAKNIMLGLYLNKKVILKKLGHNSELDLLDKNICLMTDLVPGCNVSNAISQHDNLLSELRQLVTKSFTSSLRCPSSVHLENLLNFHENSKNDSKVFQANLWTVVSVNPEPLIMQVLRQEDGWPVAKYLGACGRIIVEEYVGQMLYTYYAAPWIQRASFAHQLLVAAYNFTYSHLNFSFYLTDISPDNIAVDANGRIKFVDLENVVVVDKNIPEEDKPPIWDTPHVSEIFDCEGNGCFAFSSDDICEHRLSDHNIYAVCMTLLHPETAPETLPGGLLHNTPPEHAHVMQLIEECAYSENRFLAANKLMIALAHLTQQHEELQYY</sequence>
<comment type="similarity">
    <text evidence="2">Belongs to the DIPK family.</text>
</comment>
<comment type="subcellular location">
    <subcellularLocation>
        <location evidence="1">Secreted</location>
    </subcellularLocation>
</comment>
<dbReference type="GO" id="GO:0005576">
    <property type="term" value="C:extracellular region"/>
    <property type="evidence" value="ECO:0007669"/>
    <property type="project" value="UniProtKB-SubCell"/>
</dbReference>
<dbReference type="AlphaFoldDB" id="A0AAD7ZSE6"/>
<evidence type="ECO:0000256" key="3">
    <source>
        <dbReference type="ARBA" id="ARBA00022525"/>
    </source>
</evidence>
<reference evidence="6" key="1">
    <citation type="journal article" date="2023" name="IScience">
        <title>Live-bearing cockroach genome reveals convergent evolutionary mechanisms linked to viviparity in insects and beyond.</title>
        <authorList>
            <person name="Fouks B."/>
            <person name="Harrison M.C."/>
            <person name="Mikhailova A.A."/>
            <person name="Marchal E."/>
            <person name="English S."/>
            <person name="Carruthers M."/>
            <person name="Jennings E.C."/>
            <person name="Chiamaka E.L."/>
            <person name="Frigard R.A."/>
            <person name="Pippel M."/>
            <person name="Attardo G.M."/>
            <person name="Benoit J.B."/>
            <person name="Bornberg-Bauer E."/>
            <person name="Tobe S.S."/>
        </authorList>
    </citation>
    <scope>NUCLEOTIDE SEQUENCE</scope>
    <source>
        <strain evidence="6">Stay&amp;Tobe</strain>
    </source>
</reference>
<evidence type="ECO:0000259" key="5">
    <source>
        <dbReference type="Pfam" id="PF12260"/>
    </source>
</evidence>
<keyword evidence="4" id="KW-0732">Signal</keyword>
<proteinExistence type="inferred from homology"/>
<dbReference type="SUPFAM" id="SSF56112">
    <property type="entry name" value="Protein kinase-like (PK-like)"/>
    <property type="match status" value="1"/>
</dbReference>
<feature type="domain" description="FAM69 protein-kinase" evidence="5">
    <location>
        <begin position="165"/>
        <end position="359"/>
    </location>
</feature>
<dbReference type="Pfam" id="PF12260">
    <property type="entry name" value="PIP49_C"/>
    <property type="match status" value="1"/>
</dbReference>
<name>A0AAD7ZSE6_DIPPU</name>
<evidence type="ECO:0000313" key="7">
    <source>
        <dbReference type="Proteomes" id="UP001233999"/>
    </source>
</evidence>
<evidence type="ECO:0000256" key="1">
    <source>
        <dbReference type="ARBA" id="ARBA00004613"/>
    </source>
</evidence>
<dbReference type="InterPro" id="IPR011009">
    <property type="entry name" value="Kinase-like_dom_sf"/>
</dbReference>
<dbReference type="Proteomes" id="UP001233999">
    <property type="component" value="Unassembled WGS sequence"/>
</dbReference>
<comment type="caution">
    <text evidence="6">The sequence shown here is derived from an EMBL/GenBank/DDBJ whole genome shotgun (WGS) entry which is preliminary data.</text>
</comment>
<dbReference type="InterPro" id="IPR020519">
    <property type="entry name" value="DIPK2A/B"/>
</dbReference>
<evidence type="ECO:0000256" key="2">
    <source>
        <dbReference type="ARBA" id="ARBA00006338"/>
    </source>
</evidence>
<dbReference type="EMBL" id="JASPKZ010007287">
    <property type="protein sequence ID" value="KAJ9585287.1"/>
    <property type="molecule type" value="Genomic_DNA"/>
</dbReference>
<evidence type="ECO:0000256" key="4">
    <source>
        <dbReference type="ARBA" id="ARBA00022729"/>
    </source>
</evidence>